<evidence type="ECO:0000313" key="9">
    <source>
        <dbReference type="Proteomes" id="UP000748756"/>
    </source>
</evidence>
<keyword evidence="1" id="KW-1015">Disulfide bond</keyword>
<dbReference type="Gene3D" id="4.10.70.10">
    <property type="entry name" value="Disintegrin domain"/>
    <property type="match status" value="1"/>
</dbReference>
<dbReference type="SUPFAM" id="SSF55486">
    <property type="entry name" value="Metalloproteases ('zincins'), catalytic domain"/>
    <property type="match status" value="1"/>
</dbReference>
<dbReference type="Gene3D" id="3.40.390.10">
    <property type="entry name" value="Collagenase (Catalytic Domain)"/>
    <property type="match status" value="1"/>
</dbReference>
<keyword evidence="9" id="KW-1185">Reference proteome</keyword>
<dbReference type="InterPro" id="IPR024079">
    <property type="entry name" value="MetalloPept_cat_dom_sf"/>
</dbReference>
<comment type="caution">
    <text evidence="2">Lacks conserved residue(s) required for the propagation of feature annotation.</text>
</comment>
<dbReference type="PANTHER" id="PTHR11905:SF159">
    <property type="entry name" value="ADAM METALLOPROTEASE"/>
    <property type="match status" value="1"/>
</dbReference>
<dbReference type="Pfam" id="PF00200">
    <property type="entry name" value="Disintegrin"/>
    <property type="match status" value="1"/>
</dbReference>
<feature type="transmembrane region" description="Helical" evidence="4">
    <location>
        <begin position="817"/>
        <end position="839"/>
    </location>
</feature>
<comment type="caution">
    <text evidence="8">The sequence shown here is derived from an EMBL/GenBank/DDBJ whole genome shotgun (WGS) entry which is preliminary data.</text>
</comment>
<evidence type="ECO:0000256" key="3">
    <source>
        <dbReference type="SAM" id="MobiDB-lite"/>
    </source>
</evidence>
<feature type="compositionally biased region" description="Low complexity" evidence="3">
    <location>
        <begin position="949"/>
        <end position="967"/>
    </location>
</feature>
<dbReference type="FunFam" id="4.10.70.10:FF:000001">
    <property type="entry name" value="Disintegrin and metalloproteinase domain-containing protein 22"/>
    <property type="match status" value="1"/>
</dbReference>
<dbReference type="Pfam" id="PF13688">
    <property type="entry name" value="Reprolysin_5"/>
    <property type="match status" value="1"/>
</dbReference>
<feature type="active site" evidence="2">
    <location>
        <position position="535"/>
    </location>
</feature>
<feature type="region of interest" description="Disordered" evidence="3">
    <location>
        <begin position="47"/>
        <end position="73"/>
    </location>
</feature>
<evidence type="ECO:0000259" key="6">
    <source>
        <dbReference type="PROSITE" id="PS50214"/>
    </source>
</evidence>
<keyword evidence="4" id="KW-0812">Transmembrane</keyword>
<dbReference type="Pfam" id="PF01562">
    <property type="entry name" value="Pep_M12B_propep"/>
    <property type="match status" value="1"/>
</dbReference>
<keyword evidence="5" id="KW-0732">Signal</keyword>
<accession>A0A9P5V7U2</accession>
<evidence type="ECO:0000256" key="5">
    <source>
        <dbReference type="SAM" id="SignalP"/>
    </source>
</evidence>
<feature type="binding site" evidence="2">
    <location>
        <position position="538"/>
    </location>
    <ligand>
        <name>Zn(2+)</name>
        <dbReference type="ChEBI" id="CHEBI:29105"/>
        <note>catalytic</note>
    </ligand>
</feature>
<dbReference type="EMBL" id="JAAAUQ010001051">
    <property type="protein sequence ID" value="KAF9143704.1"/>
    <property type="molecule type" value="Genomic_DNA"/>
</dbReference>
<dbReference type="GO" id="GO:0046872">
    <property type="term" value="F:metal ion binding"/>
    <property type="evidence" value="ECO:0007669"/>
    <property type="project" value="UniProtKB-KW"/>
</dbReference>
<dbReference type="AlphaFoldDB" id="A0A9P5V7U2"/>
<feature type="domain" description="Peptidase M12B" evidence="7">
    <location>
        <begin position="370"/>
        <end position="594"/>
    </location>
</feature>
<evidence type="ECO:0000256" key="2">
    <source>
        <dbReference type="PROSITE-ProRule" id="PRU00276"/>
    </source>
</evidence>
<feature type="domain" description="Disintegrin" evidence="6">
    <location>
        <begin position="624"/>
        <end position="713"/>
    </location>
</feature>
<sequence>MVLRISIAALLAVLSMTTLISAHSPAWPTIAYTETLGPLHHEILPRHLHNNPTATSNSPLAKRGDDSYTSSSAPGYIEKDDRIRLRFQAFNKTFYLHLEPNHDLLHPDLLAPAASFSLSSSSSRMASSPSVYDDIKPFKGVVVEDDYHSNQKWERAMSTNQAEEQRSTVEQMLYEEGVLGWARMMIEHDEDEDSIILRGAFTTKDDTYHITSRQHYHVQKRSDDHSPSAALSSQLIIYRDSDLHKPSKKLYARKDFESDEEKAQWEERQATTCGAGFIASRVDHNNLNNFNGSRLAAAGAEEGGKKYGYYYPPNLTAPIPMGGGESGSTGPSSFFNMAAMTFRKRSSLENDIMVKVAGPNPVPTGCPTTRMINYMGVAADCTYVRSYGGLANARRQIFADFNTASGIYESTFNIALGIIAVEIESMNCPKTPVKGKAWNQECSTKYTINNRLSDFSYWRGQRAKDGAGLWHLMTQCSSGPIVGIAWTGALCQMSAQSQGGGTSTGSGAAATPAQYTAGTGVSSISPNEWMVVAHEVGHGFGANHDCTTASCVSPSAVAAAACCPYSTSGCDAGNRFIMNPSEQSAKSTFSPCSIHAICSTVARAGSCLQPITAAGTKPVRPFEANICGNGIREEGEQCDCGTPEECALDPCCDGTTCKFKGSAVCDDMNDDCCHNCQLAPKGQVCRSAVSNCDIAETCSGSSAICPPDVQLPNLTPCDILGTGNRTEGRGQCADGLCTSRDLQCAQQQRPGINKQCTAAMNQCELLCNDPEGDKGSCMKIPGMYFIDGSPCGSSGDGICVSGKCELPGGWIKNNLSIFIPIICLIIVLIGAGIGTWFFLSRRKARRSIQPRLSTHALPALPPHADGSGGSGDAAVFAGSGVAPLAKGKDADVPKWMLTGDRRASQVVISRRASLSSQNVLRNADGNVVPMSTAPELAAIYMQQQPHFQQLQQLQHQRQELQQQQPQHNGYEEHYPDNDPYQDMYQSREDLHQQQLRQQRHLQEMFGYQSPTGLMSPAPAYSPGYEHHSPTSPPRQDFEQHEQYLSSSSSPLSQSQSPQMQGQGYLSPLMHQQQQGRPLSPQHPQQAHHRSHYLNLQQQQQVQERYQHDPFNHNYHQHGESSSSNSSSSSSSSSSNSRGVNSYPEEGSSSSHPQWHPHEGHHHRHHAVHPFDHHPEPR</sequence>
<evidence type="ECO:0008006" key="10">
    <source>
        <dbReference type="Google" id="ProtNLM"/>
    </source>
</evidence>
<feature type="compositionally biased region" description="Basic residues" evidence="3">
    <location>
        <begin position="1158"/>
        <end position="1167"/>
    </location>
</feature>
<feature type="compositionally biased region" description="Low complexity" evidence="3">
    <location>
        <begin position="1120"/>
        <end position="1136"/>
    </location>
</feature>
<evidence type="ECO:0000256" key="1">
    <source>
        <dbReference type="ARBA" id="ARBA00023157"/>
    </source>
</evidence>
<keyword evidence="2" id="KW-0479">Metal-binding</keyword>
<feature type="compositionally biased region" description="Polar residues" evidence="3">
    <location>
        <begin position="1069"/>
        <end position="1084"/>
    </location>
</feature>
<dbReference type="PROSITE" id="PS50214">
    <property type="entry name" value="DISINTEGRIN_2"/>
    <property type="match status" value="1"/>
</dbReference>
<feature type="signal peptide" evidence="5">
    <location>
        <begin position="1"/>
        <end position="22"/>
    </location>
</feature>
<dbReference type="SMART" id="SM00050">
    <property type="entry name" value="DISIN"/>
    <property type="match status" value="1"/>
</dbReference>
<feature type="compositionally biased region" description="Basic and acidic residues" evidence="3">
    <location>
        <begin position="1168"/>
        <end position="1177"/>
    </location>
</feature>
<keyword evidence="2" id="KW-0862">Zinc</keyword>
<feature type="compositionally biased region" description="Low complexity" evidence="3">
    <location>
        <begin position="1042"/>
        <end position="1064"/>
    </location>
</feature>
<feature type="binding site" evidence="2">
    <location>
        <position position="534"/>
    </location>
    <ligand>
        <name>Zn(2+)</name>
        <dbReference type="ChEBI" id="CHEBI:29105"/>
        <note>catalytic</note>
    </ligand>
</feature>
<organism evidence="8 9">
    <name type="scientific">Linnemannia schmuckeri</name>
    <dbReference type="NCBI Taxonomy" id="64567"/>
    <lineage>
        <taxon>Eukaryota</taxon>
        <taxon>Fungi</taxon>
        <taxon>Fungi incertae sedis</taxon>
        <taxon>Mucoromycota</taxon>
        <taxon>Mortierellomycotina</taxon>
        <taxon>Mortierellomycetes</taxon>
        <taxon>Mortierellales</taxon>
        <taxon>Mortierellaceae</taxon>
        <taxon>Linnemannia</taxon>
    </lineage>
</organism>
<dbReference type="InterPro" id="IPR036436">
    <property type="entry name" value="Disintegrin_dom_sf"/>
</dbReference>
<evidence type="ECO:0000256" key="4">
    <source>
        <dbReference type="SAM" id="Phobius"/>
    </source>
</evidence>
<dbReference type="GO" id="GO:0004222">
    <property type="term" value="F:metalloendopeptidase activity"/>
    <property type="evidence" value="ECO:0007669"/>
    <property type="project" value="InterPro"/>
</dbReference>
<keyword evidence="4" id="KW-0472">Membrane</keyword>
<dbReference type="OrthoDB" id="5951731at2759"/>
<name>A0A9P5V7U2_9FUNG</name>
<dbReference type="InterPro" id="IPR001762">
    <property type="entry name" value="Disintegrin_dom"/>
</dbReference>
<proteinExistence type="predicted"/>
<dbReference type="InterPro" id="IPR002870">
    <property type="entry name" value="Peptidase_M12B_N"/>
</dbReference>
<gene>
    <name evidence="8" type="ORF">BG015_000346</name>
</gene>
<feature type="chain" id="PRO_5040417301" description="Zinc metalloprotease" evidence="5">
    <location>
        <begin position="23"/>
        <end position="1177"/>
    </location>
</feature>
<feature type="binding site" evidence="2">
    <location>
        <position position="544"/>
    </location>
    <ligand>
        <name>Zn(2+)</name>
        <dbReference type="ChEBI" id="CHEBI:29105"/>
        <note>catalytic</note>
    </ligand>
</feature>
<evidence type="ECO:0000313" key="8">
    <source>
        <dbReference type="EMBL" id="KAF9143704.1"/>
    </source>
</evidence>
<evidence type="ECO:0000259" key="7">
    <source>
        <dbReference type="PROSITE" id="PS50215"/>
    </source>
</evidence>
<protein>
    <recommendedName>
        <fullName evidence="10">Zinc metalloprotease</fullName>
    </recommendedName>
</protein>
<feature type="region of interest" description="Disordered" evidence="3">
    <location>
        <begin position="1008"/>
        <end position="1091"/>
    </location>
</feature>
<dbReference type="Proteomes" id="UP000748756">
    <property type="component" value="Unassembled WGS sequence"/>
</dbReference>
<dbReference type="GO" id="GO:0006508">
    <property type="term" value="P:proteolysis"/>
    <property type="evidence" value="ECO:0007669"/>
    <property type="project" value="InterPro"/>
</dbReference>
<feature type="region of interest" description="Disordered" evidence="3">
    <location>
        <begin position="949"/>
        <end position="982"/>
    </location>
</feature>
<feature type="compositionally biased region" description="Polar residues" evidence="3">
    <location>
        <begin position="50"/>
        <end position="59"/>
    </location>
</feature>
<keyword evidence="4" id="KW-1133">Transmembrane helix</keyword>
<dbReference type="PROSITE" id="PS50215">
    <property type="entry name" value="ADAM_MEPRO"/>
    <property type="match status" value="1"/>
</dbReference>
<dbReference type="InterPro" id="IPR001590">
    <property type="entry name" value="Peptidase_M12B"/>
</dbReference>
<feature type="region of interest" description="Disordered" evidence="3">
    <location>
        <begin position="1110"/>
        <end position="1177"/>
    </location>
</feature>
<dbReference type="PANTHER" id="PTHR11905">
    <property type="entry name" value="ADAM A DISINTEGRIN AND METALLOPROTEASE DOMAIN"/>
    <property type="match status" value="1"/>
</dbReference>
<reference evidence="8" key="1">
    <citation type="journal article" date="2020" name="Fungal Divers.">
        <title>Resolving the Mortierellaceae phylogeny through synthesis of multi-gene phylogenetics and phylogenomics.</title>
        <authorList>
            <person name="Vandepol N."/>
            <person name="Liber J."/>
            <person name="Desiro A."/>
            <person name="Na H."/>
            <person name="Kennedy M."/>
            <person name="Barry K."/>
            <person name="Grigoriev I.V."/>
            <person name="Miller A.N."/>
            <person name="O'Donnell K."/>
            <person name="Stajich J.E."/>
            <person name="Bonito G."/>
        </authorList>
    </citation>
    <scope>NUCLEOTIDE SEQUENCE</scope>
    <source>
        <strain evidence="8">NRRL 6426</strain>
    </source>
</reference>
<dbReference type="SUPFAM" id="SSF57552">
    <property type="entry name" value="Blood coagulation inhibitor (disintegrin)"/>
    <property type="match status" value="1"/>
</dbReference>